<dbReference type="Pfam" id="PF06133">
    <property type="entry name" value="Com_YlbF"/>
    <property type="match status" value="1"/>
</dbReference>
<keyword evidence="2" id="KW-1185">Reference proteome</keyword>
<reference evidence="1 2" key="1">
    <citation type="journal article" date="2015" name="Genome Announc.">
        <title>Draft Genome Sequence of Clostridium tyrobutyricum Strain DIVETGP, Isolated from Cow's Milk for Grana Padano Production.</title>
        <authorList>
            <person name="Soggiu A."/>
            <person name="Piras C."/>
            <person name="Gaiarsa S."/>
            <person name="Sassera D."/>
            <person name="Roncada P."/>
            <person name="Bendixen E."/>
            <person name="Brasca M."/>
            <person name="Bonizzi L."/>
        </authorList>
    </citation>
    <scope>NUCLEOTIDE SEQUENCE [LARGE SCALE GENOMIC DNA]</scope>
    <source>
        <strain evidence="1 2">DIVETGP</strain>
    </source>
</reference>
<name>W6N1Z5_CLOTY</name>
<dbReference type="OrthoDB" id="9811402at2"/>
<dbReference type="SUPFAM" id="SSF158622">
    <property type="entry name" value="YheA/YmcA-like"/>
    <property type="match status" value="1"/>
</dbReference>
<dbReference type="AlphaFoldDB" id="W6N1Z5"/>
<protein>
    <submittedName>
        <fullName evidence="1">Uncharacterized protein</fullName>
    </submittedName>
</protein>
<gene>
    <name evidence="1" type="ORF">CTDIVETGP_0141</name>
</gene>
<sequence>MSIYDKANQLAEELKNSKEVVDLREASKNIEGNEPNKKVLDDFRNIQMDAYSEQMKAGKVSDETIKKFNDIGTIISSNESVNQYIQSEQKFTVMWQKILKILNDAIGIDFSFGGSKK</sequence>
<dbReference type="InterPro" id="IPR010368">
    <property type="entry name" value="Com_YlbF"/>
</dbReference>
<dbReference type="InterPro" id="IPR023378">
    <property type="entry name" value="YheA/YmcA-like_dom_sf"/>
</dbReference>
<dbReference type="EMBL" id="CBXI010000003">
    <property type="protein sequence ID" value="CDL90071.1"/>
    <property type="molecule type" value="Genomic_DNA"/>
</dbReference>
<dbReference type="Gene3D" id="1.20.1500.10">
    <property type="entry name" value="YheA/YmcA-like"/>
    <property type="match status" value="1"/>
</dbReference>
<proteinExistence type="predicted"/>
<comment type="caution">
    <text evidence="1">The sequence shown here is derived from an EMBL/GenBank/DDBJ whole genome shotgun (WGS) entry which is preliminary data.</text>
</comment>
<dbReference type="GeneID" id="29420488"/>
<accession>W6N1Z5</accession>
<dbReference type="RefSeq" id="WP_017750708.1">
    <property type="nucleotide sequence ID" value="NZ_CBXI010000003.1"/>
</dbReference>
<dbReference type="Proteomes" id="UP000019482">
    <property type="component" value="Unassembled WGS sequence"/>
</dbReference>
<evidence type="ECO:0000313" key="1">
    <source>
        <dbReference type="EMBL" id="CDL90071.1"/>
    </source>
</evidence>
<evidence type="ECO:0000313" key="2">
    <source>
        <dbReference type="Proteomes" id="UP000019482"/>
    </source>
</evidence>
<organism evidence="1 2">
    <name type="scientific">Clostridium tyrobutyricum DIVETGP</name>
    <dbReference type="NCBI Taxonomy" id="1408889"/>
    <lineage>
        <taxon>Bacteria</taxon>
        <taxon>Bacillati</taxon>
        <taxon>Bacillota</taxon>
        <taxon>Clostridia</taxon>
        <taxon>Eubacteriales</taxon>
        <taxon>Clostridiaceae</taxon>
        <taxon>Clostridium</taxon>
    </lineage>
</organism>